<dbReference type="AlphaFoldDB" id="A0A382LAY6"/>
<proteinExistence type="predicted"/>
<reference evidence="1" key="1">
    <citation type="submission" date="2018-05" db="EMBL/GenBank/DDBJ databases">
        <authorList>
            <person name="Lanie J.A."/>
            <person name="Ng W.-L."/>
            <person name="Kazmierczak K.M."/>
            <person name="Andrzejewski T.M."/>
            <person name="Davidsen T.M."/>
            <person name="Wayne K.J."/>
            <person name="Tettelin H."/>
            <person name="Glass J.I."/>
            <person name="Rusch D."/>
            <person name="Podicherti R."/>
            <person name="Tsui H.-C.T."/>
            <person name="Winkler M.E."/>
        </authorList>
    </citation>
    <scope>NUCLEOTIDE SEQUENCE</scope>
</reference>
<feature type="non-terminal residue" evidence="1">
    <location>
        <position position="1"/>
    </location>
</feature>
<organism evidence="1">
    <name type="scientific">marine metagenome</name>
    <dbReference type="NCBI Taxonomy" id="408172"/>
    <lineage>
        <taxon>unclassified sequences</taxon>
        <taxon>metagenomes</taxon>
        <taxon>ecological metagenomes</taxon>
    </lineage>
</organism>
<name>A0A382LAY6_9ZZZZ</name>
<dbReference type="Gene3D" id="3.90.1200.10">
    <property type="match status" value="1"/>
</dbReference>
<dbReference type="GO" id="GO:0006646">
    <property type="term" value="P:phosphatidylethanolamine biosynthetic process"/>
    <property type="evidence" value="ECO:0007669"/>
    <property type="project" value="TreeGrafter"/>
</dbReference>
<evidence type="ECO:0000313" key="1">
    <source>
        <dbReference type="EMBL" id="SVC33988.1"/>
    </source>
</evidence>
<dbReference type="GO" id="GO:0004305">
    <property type="term" value="F:ethanolamine kinase activity"/>
    <property type="evidence" value="ECO:0007669"/>
    <property type="project" value="TreeGrafter"/>
</dbReference>
<gene>
    <name evidence="1" type="ORF">METZ01_LOCUS286842</name>
</gene>
<accession>A0A382LAY6</accession>
<dbReference type="Pfam" id="PF01633">
    <property type="entry name" value="Choline_kinase"/>
    <property type="match status" value="1"/>
</dbReference>
<sequence length="276" mass="31274">VNPQIKAIESIPHSITLGECLKDGPVTQVFHCVFEGIKAVIRLDLPISQTLGLDRFSEVELLKSMEVLADTPKILFAAPENGVLVWQYIPGVTLEDETTRPIKIASSIGALLGNLHKLNAPAFLPVFSSFMDHYRDLLAAEMNHPIIHKGFALFDSLSNDQAFMVLSHNDINPGNVLRSEKLFIMDWEYASLNHPYFDLASSIENFAFNYEQIKEFIQSYETNGVAVDLAELVLWREFSLYLSFFWLMIIEKYATISETEKAWMVKLENRLSQAKG</sequence>
<protein>
    <recommendedName>
        <fullName evidence="2">Aminoglycoside phosphotransferase domain-containing protein</fullName>
    </recommendedName>
</protein>
<dbReference type="SUPFAM" id="SSF56112">
    <property type="entry name" value="Protein kinase-like (PK-like)"/>
    <property type="match status" value="1"/>
</dbReference>
<dbReference type="GO" id="GO:0005737">
    <property type="term" value="C:cytoplasm"/>
    <property type="evidence" value="ECO:0007669"/>
    <property type="project" value="TreeGrafter"/>
</dbReference>
<dbReference type="PANTHER" id="PTHR22603:SF66">
    <property type="entry name" value="ETHANOLAMINE KINASE"/>
    <property type="match status" value="1"/>
</dbReference>
<dbReference type="InterPro" id="IPR011009">
    <property type="entry name" value="Kinase-like_dom_sf"/>
</dbReference>
<dbReference type="EMBL" id="UINC01085966">
    <property type="protein sequence ID" value="SVC33988.1"/>
    <property type="molecule type" value="Genomic_DNA"/>
</dbReference>
<dbReference type="PANTHER" id="PTHR22603">
    <property type="entry name" value="CHOLINE/ETHANOALAMINE KINASE"/>
    <property type="match status" value="1"/>
</dbReference>
<evidence type="ECO:0008006" key="2">
    <source>
        <dbReference type="Google" id="ProtNLM"/>
    </source>
</evidence>